<dbReference type="Pfam" id="PF07261">
    <property type="entry name" value="DnaB_2"/>
    <property type="match status" value="2"/>
</dbReference>
<dbReference type="Gene3D" id="1.10.10.630">
    <property type="entry name" value="DnaD domain-like"/>
    <property type="match status" value="2"/>
</dbReference>
<dbReference type="EMBL" id="AP024169">
    <property type="protein sequence ID" value="BCN28962.1"/>
    <property type="molecule type" value="Genomic_DNA"/>
</dbReference>
<dbReference type="InterPro" id="IPR017019">
    <property type="entry name" value="DNA_replication_prd_bac"/>
</dbReference>
<protein>
    <submittedName>
        <fullName evidence="4">DNA replication protein DnaD</fullName>
    </submittedName>
</protein>
<proteinExistence type="inferred from homology"/>
<dbReference type="AlphaFoldDB" id="A0A7R7EHP7"/>
<feature type="domain" description="DnaB/C C-terminal" evidence="3">
    <location>
        <begin position="255"/>
        <end position="318"/>
    </location>
</feature>
<feature type="domain" description="DnaB/C C-terminal" evidence="3">
    <location>
        <begin position="165"/>
        <end position="235"/>
    </location>
</feature>
<feature type="compositionally biased region" description="Basic and acidic residues" evidence="2">
    <location>
        <begin position="321"/>
        <end position="332"/>
    </location>
</feature>
<dbReference type="InterPro" id="IPR006343">
    <property type="entry name" value="DnaB/C_C"/>
</dbReference>
<dbReference type="Proteomes" id="UP000595897">
    <property type="component" value="Chromosome"/>
</dbReference>
<dbReference type="PANTHER" id="PTHR37293:SF5">
    <property type="entry name" value="DNA REPLICATION PROTEIN"/>
    <property type="match status" value="1"/>
</dbReference>
<gene>
    <name evidence="4" type="ORF">bsdtb5_02570</name>
</gene>
<dbReference type="InterPro" id="IPR034829">
    <property type="entry name" value="DnaD-like_sf"/>
</dbReference>
<dbReference type="KEGG" id="ahb:bsdtb5_02570"/>
<evidence type="ECO:0000256" key="2">
    <source>
        <dbReference type="SAM" id="MobiDB-lite"/>
    </source>
</evidence>
<dbReference type="InterPro" id="IPR053162">
    <property type="entry name" value="DnaD"/>
</dbReference>
<dbReference type="RefSeq" id="WP_271714263.1">
    <property type="nucleotide sequence ID" value="NZ_AP024169.1"/>
</dbReference>
<feature type="compositionally biased region" description="Polar residues" evidence="2">
    <location>
        <begin position="333"/>
        <end position="359"/>
    </location>
</feature>
<organism evidence="4 5">
    <name type="scientific">Anaeromicropila herbilytica</name>
    <dbReference type="NCBI Taxonomy" id="2785025"/>
    <lineage>
        <taxon>Bacteria</taxon>
        <taxon>Bacillati</taxon>
        <taxon>Bacillota</taxon>
        <taxon>Clostridia</taxon>
        <taxon>Lachnospirales</taxon>
        <taxon>Lachnospiraceae</taxon>
        <taxon>Anaeromicropila</taxon>
    </lineage>
</organism>
<evidence type="ECO:0000256" key="1">
    <source>
        <dbReference type="ARBA" id="ARBA00093462"/>
    </source>
</evidence>
<dbReference type="NCBIfam" id="TIGR01446">
    <property type="entry name" value="DnaD_dom"/>
    <property type="match status" value="2"/>
</dbReference>
<evidence type="ECO:0000313" key="5">
    <source>
        <dbReference type="Proteomes" id="UP000595897"/>
    </source>
</evidence>
<dbReference type="SUPFAM" id="SSF158499">
    <property type="entry name" value="DnaD domain-like"/>
    <property type="match status" value="2"/>
</dbReference>
<accession>A0A7R7EHP7</accession>
<reference evidence="4 5" key="1">
    <citation type="submission" date="2020-11" db="EMBL/GenBank/DDBJ databases">
        <title>Draft genome sequencing of a Lachnospiraceae strain isolated from anoxic soil subjected to BSD treatment.</title>
        <authorList>
            <person name="Uek A."/>
            <person name="Tonouchi A."/>
        </authorList>
    </citation>
    <scope>NUCLEOTIDE SEQUENCE [LARGE SCALE GENOMIC DNA]</scope>
    <source>
        <strain evidence="4 5">TB5</strain>
    </source>
</reference>
<keyword evidence="5" id="KW-1185">Reference proteome</keyword>
<comment type="similarity">
    <text evidence="1">Belongs to the DnaB/DnaD family.</text>
</comment>
<name>A0A7R7EHP7_9FIRM</name>
<feature type="region of interest" description="Disordered" evidence="2">
    <location>
        <begin position="321"/>
        <end position="366"/>
    </location>
</feature>
<dbReference type="PANTHER" id="PTHR37293">
    <property type="entry name" value="PHAGE REPLICATION PROTEIN-RELATED"/>
    <property type="match status" value="1"/>
</dbReference>
<evidence type="ECO:0000259" key="3">
    <source>
        <dbReference type="Pfam" id="PF07261"/>
    </source>
</evidence>
<evidence type="ECO:0000313" key="4">
    <source>
        <dbReference type="EMBL" id="BCN28962.1"/>
    </source>
</evidence>
<sequence>MSKITLYTKQSNDITVVSNKFIDYFMPRANGSFVKVYLYLLRCLTNIDTELSISMIADHLEDTEKDIMRALKYWNELSLIDLTCNSTGEITNIVLNDINALDSVKTSPNTEYAASSTELKSFSTPTPTSYEPQLKENSKVLDKPTYTDAQIEALTNTDEIKWLLNIIEIYLERLLKPTDIQLILYLYESLGFSRELILYLYEYCVSKNKKNASYIEAVALSWAEEGIDTVEKAENSTVMYNNNYNSVNKAFGLNRAPGAVEKQYINKWISTYSLSIEIIVEACNRTILRTGKPDFNYADKILENWAKKGVKQINDIKKLDDEHNKTNTKTKEQFSSNQTNQTKPIKNTSNRFNAFPQRNYSKEDYSSMEEKLLNKYLGSSKSETN</sequence>
<dbReference type="PIRSF" id="PIRSF033722">
    <property type="entry name" value="DnaD_CA_C3587_prd"/>
    <property type="match status" value="1"/>
</dbReference>